<dbReference type="PANTHER" id="PTHR13271">
    <property type="entry name" value="UNCHARACTERIZED PUTATIVE METHYLTRANSFERASE"/>
    <property type="match status" value="1"/>
</dbReference>
<gene>
    <name evidence="2" type="ORF">TT172_LOCUS6755</name>
</gene>
<organism evidence="2 3">
    <name type="scientific">Thermothielavioides terrestris</name>
    <dbReference type="NCBI Taxonomy" id="2587410"/>
    <lineage>
        <taxon>Eukaryota</taxon>
        <taxon>Fungi</taxon>
        <taxon>Dikarya</taxon>
        <taxon>Ascomycota</taxon>
        <taxon>Pezizomycotina</taxon>
        <taxon>Sordariomycetes</taxon>
        <taxon>Sordariomycetidae</taxon>
        <taxon>Sordariales</taxon>
        <taxon>Chaetomiaceae</taxon>
        <taxon>Thermothielavioides</taxon>
    </lineage>
</organism>
<reference evidence="2 3" key="1">
    <citation type="submission" date="2018-04" db="EMBL/GenBank/DDBJ databases">
        <authorList>
            <person name="Huttner S."/>
            <person name="Dainat J."/>
        </authorList>
    </citation>
    <scope>NUCLEOTIDE SEQUENCE [LARGE SCALE GENOMIC DNA]</scope>
</reference>
<evidence type="ECO:0000313" key="3">
    <source>
        <dbReference type="Proteomes" id="UP000289323"/>
    </source>
</evidence>
<evidence type="ECO:0000313" key="2">
    <source>
        <dbReference type="EMBL" id="SPQ24336.1"/>
    </source>
</evidence>
<accession>A0A3S4ART0</accession>
<proteinExistence type="predicted"/>
<dbReference type="PANTHER" id="PTHR13271:SF146">
    <property type="entry name" value="SET DOMAIN-CONTAINING PROTEIN"/>
    <property type="match status" value="1"/>
</dbReference>
<dbReference type="InterPro" id="IPR044432">
    <property type="entry name" value="Set10/Efm1_SET"/>
</dbReference>
<dbReference type="AlphaFoldDB" id="A0A3S4ART0"/>
<dbReference type="EMBL" id="OUUZ01000013">
    <property type="protein sequence ID" value="SPQ24336.1"/>
    <property type="molecule type" value="Genomic_DNA"/>
</dbReference>
<dbReference type="Gene3D" id="3.90.1410.10">
    <property type="entry name" value="set domain protein methyltransferase, domain 1"/>
    <property type="match status" value="1"/>
</dbReference>
<dbReference type="Proteomes" id="UP000289323">
    <property type="component" value="Unassembled WGS sequence"/>
</dbReference>
<evidence type="ECO:0000256" key="1">
    <source>
        <dbReference type="SAM" id="MobiDB-lite"/>
    </source>
</evidence>
<dbReference type="InterPro" id="IPR046341">
    <property type="entry name" value="SET_dom_sf"/>
</dbReference>
<name>A0A3S4ART0_9PEZI</name>
<dbReference type="GO" id="GO:0016279">
    <property type="term" value="F:protein-lysine N-methyltransferase activity"/>
    <property type="evidence" value="ECO:0007669"/>
    <property type="project" value="InterPro"/>
</dbReference>
<feature type="compositionally biased region" description="Acidic residues" evidence="1">
    <location>
        <begin position="430"/>
        <end position="443"/>
    </location>
</feature>
<dbReference type="CDD" id="cd19180">
    <property type="entry name" value="SET_SpSET10-like"/>
    <property type="match status" value="1"/>
</dbReference>
<feature type="region of interest" description="Disordered" evidence="1">
    <location>
        <begin position="430"/>
        <end position="454"/>
    </location>
</feature>
<dbReference type="GO" id="GO:0005634">
    <property type="term" value="C:nucleus"/>
    <property type="evidence" value="ECO:0007669"/>
    <property type="project" value="TreeGrafter"/>
</dbReference>
<dbReference type="InterPro" id="IPR050600">
    <property type="entry name" value="SETD3_SETD6_MTase"/>
</dbReference>
<dbReference type="SUPFAM" id="SSF82199">
    <property type="entry name" value="SET domain"/>
    <property type="match status" value="1"/>
</dbReference>
<sequence length="481" mass="52524">MKPSESSRFAALLAWSEQHGAQLHPALEVYHDDVTKFSLRVRPSLENGLEPGFRAVACPLSTTLSYLNALVDGPVRLASSPSGRTPGTPAFPAQFMESLPPHVIGRFFLIKEYLKGRDSFWAPYIATLPQPEHVSAWALPAFWPEEDIAYLAGTNAHVAIAEIQANVKSEFKQARKALKAAGFPAWQDYTQMLYKWAFCIFTSRSFRPSLVLSEPAKQQMAELLPPGCQLDDFSILQPLFDIANHSMTARYAWDVASDPASCQLVCHDAYQPGEQVYNNYGLKTNSELLLAYGFILPPTPALHNDYVHLRKRDQPEEDGDPSTPGDFLISLRPVTDPSSLAVHPRLASHSAAARAPAKATTAISALPPFAHCEPALVDDLAAALAAASGENLALEREAAEEGLVARVKEMLAGKLWFDYHRLKAVEEGGDGGEYGDGDGDGDGEALPPPGNRNQRLAVEYRQRCKSVLHAALEALMGEGER</sequence>
<protein>
    <submittedName>
        <fullName evidence="2">6591135e-f2e1-40d5-9bc7-21077552061d</fullName>
    </submittedName>
</protein>